<proteinExistence type="predicted"/>
<accession>A0ABP1QJI0</accession>
<organism evidence="1 2">
    <name type="scientific">Orchesella dallaii</name>
    <dbReference type="NCBI Taxonomy" id="48710"/>
    <lineage>
        <taxon>Eukaryota</taxon>
        <taxon>Metazoa</taxon>
        <taxon>Ecdysozoa</taxon>
        <taxon>Arthropoda</taxon>
        <taxon>Hexapoda</taxon>
        <taxon>Collembola</taxon>
        <taxon>Entomobryomorpha</taxon>
        <taxon>Entomobryoidea</taxon>
        <taxon>Orchesellidae</taxon>
        <taxon>Orchesellinae</taxon>
        <taxon>Orchesella</taxon>
    </lineage>
</organism>
<evidence type="ECO:0000313" key="2">
    <source>
        <dbReference type="Proteomes" id="UP001642540"/>
    </source>
</evidence>
<reference evidence="1 2" key="1">
    <citation type="submission" date="2024-08" db="EMBL/GenBank/DDBJ databases">
        <authorList>
            <person name="Cucini C."/>
            <person name="Frati F."/>
        </authorList>
    </citation>
    <scope>NUCLEOTIDE SEQUENCE [LARGE SCALE GENOMIC DNA]</scope>
</reference>
<keyword evidence="2" id="KW-1185">Reference proteome</keyword>
<gene>
    <name evidence="1" type="ORF">ODALV1_LOCUS10016</name>
</gene>
<protein>
    <submittedName>
        <fullName evidence="1">Uncharacterized protein</fullName>
    </submittedName>
</protein>
<name>A0ABP1QJI0_9HEXA</name>
<comment type="caution">
    <text evidence="1">The sequence shown here is derived from an EMBL/GenBank/DDBJ whole genome shotgun (WGS) entry which is preliminary data.</text>
</comment>
<sequence length="187" mass="20134">MDFSKLRMSFLTCDSATPARAKGVPSKSDEVCKQYIDGDYFHTYSKEDCNEDDSLSCCEGVCNCCKGPTCTNDTCDALQIVGGESSSLTCDSATPARAKGVPSKSDEVCKQYIDGDYFHTYSKEDCNEDDSLSCCEGVCNCCKGPTCTNDTCDALQIVGGESSSVVEGRLWQVLAPAEDVYVDILIS</sequence>
<dbReference type="EMBL" id="CAXLJM020000030">
    <property type="protein sequence ID" value="CAL8098665.1"/>
    <property type="molecule type" value="Genomic_DNA"/>
</dbReference>
<evidence type="ECO:0000313" key="1">
    <source>
        <dbReference type="EMBL" id="CAL8098665.1"/>
    </source>
</evidence>
<dbReference type="Proteomes" id="UP001642540">
    <property type="component" value="Unassembled WGS sequence"/>
</dbReference>